<comment type="caution">
    <text evidence="2">The sequence shown here is derived from an EMBL/GenBank/DDBJ whole genome shotgun (WGS) entry which is preliminary data.</text>
</comment>
<evidence type="ECO:0000313" key="2">
    <source>
        <dbReference type="EMBL" id="MXR52532.1"/>
    </source>
</evidence>
<name>A0A6B0TAV4_9EURY</name>
<accession>A0A6B0TAV4</accession>
<evidence type="ECO:0008006" key="4">
    <source>
        <dbReference type="Google" id="ProtNLM"/>
    </source>
</evidence>
<sequence length="176" mass="19431">MADIDDLVEAVVDVEDVIEEVGDPEELVGDLIEDPFVIVFGLVAGFAGLLTMLLFAVTVGAILLSVGPLWILVSLTVFMFLVLLLAFGAFLYVRTSLSDSVQQKFDEALARADTNSNSTGSMTEQEAIDELKRLYAEGDLRDHELDQALDDVLTSDDPQRVLERYRDTDSAEYEYS</sequence>
<evidence type="ECO:0000313" key="3">
    <source>
        <dbReference type="Proteomes" id="UP000466535"/>
    </source>
</evidence>
<organism evidence="2 3">
    <name type="scientific">Halovenus carboxidivorans</name>
    <dbReference type="NCBI Taxonomy" id="2692199"/>
    <lineage>
        <taxon>Archaea</taxon>
        <taxon>Methanobacteriati</taxon>
        <taxon>Methanobacteriota</taxon>
        <taxon>Stenosarchaea group</taxon>
        <taxon>Halobacteria</taxon>
        <taxon>Halobacteriales</taxon>
        <taxon>Haloarculaceae</taxon>
        <taxon>Halovenus</taxon>
    </lineage>
</organism>
<evidence type="ECO:0000256" key="1">
    <source>
        <dbReference type="SAM" id="Phobius"/>
    </source>
</evidence>
<dbReference type="RefSeq" id="WP_159764662.1">
    <property type="nucleotide sequence ID" value="NZ_WUUT01000005.1"/>
</dbReference>
<reference evidence="2 3" key="1">
    <citation type="submission" date="2019-12" db="EMBL/GenBank/DDBJ databases">
        <title>Isolation and characterization of three novel carbon monoxide-oxidizing members of Halobacteria from salione crusts and soils.</title>
        <authorList>
            <person name="Myers M.R."/>
            <person name="King G.M."/>
        </authorList>
    </citation>
    <scope>NUCLEOTIDE SEQUENCE [LARGE SCALE GENOMIC DNA]</scope>
    <source>
        <strain evidence="2 3">WSH3</strain>
    </source>
</reference>
<dbReference type="EMBL" id="WUUT01000005">
    <property type="protein sequence ID" value="MXR52532.1"/>
    <property type="molecule type" value="Genomic_DNA"/>
</dbReference>
<keyword evidence="1" id="KW-0812">Transmembrane</keyword>
<dbReference type="AlphaFoldDB" id="A0A6B0TAV4"/>
<dbReference type="OrthoDB" id="351364at2157"/>
<dbReference type="Proteomes" id="UP000466535">
    <property type="component" value="Unassembled WGS sequence"/>
</dbReference>
<keyword evidence="1" id="KW-0472">Membrane</keyword>
<feature type="transmembrane region" description="Helical" evidence="1">
    <location>
        <begin position="69"/>
        <end position="93"/>
    </location>
</feature>
<protein>
    <recommendedName>
        <fullName evidence="4">SHOCT domain-containing protein</fullName>
    </recommendedName>
</protein>
<proteinExistence type="predicted"/>
<keyword evidence="3" id="KW-1185">Reference proteome</keyword>
<keyword evidence="1" id="KW-1133">Transmembrane helix</keyword>
<feature type="transmembrane region" description="Helical" evidence="1">
    <location>
        <begin position="36"/>
        <end position="63"/>
    </location>
</feature>
<gene>
    <name evidence="2" type="ORF">GRX03_13055</name>
</gene>